<dbReference type="InterPro" id="IPR022742">
    <property type="entry name" value="Hydrolase_4"/>
</dbReference>
<evidence type="ECO:0000256" key="1">
    <source>
        <dbReference type="ARBA" id="ARBA00022801"/>
    </source>
</evidence>
<evidence type="ECO:0000313" key="4">
    <source>
        <dbReference type="EMBL" id="NCI50941.1"/>
    </source>
</evidence>
<feature type="domain" description="Serine aminopeptidase S33" evidence="3">
    <location>
        <begin position="54"/>
        <end position="160"/>
    </location>
</feature>
<organism evidence="4 5">
    <name type="scientific">Sediminibacterium roseum</name>
    <dbReference type="NCBI Taxonomy" id="1978412"/>
    <lineage>
        <taxon>Bacteria</taxon>
        <taxon>Pseudomonadati</taxon>
        <taxon>Bacteroidota</taxon>
        <taxon>Chitinophagia</taxon>
        <taxon>Chitinophagales</taxon>
        <taxon>Chitinophagaceae</taxon>
        <taxon>Sediminibacterium</taxon>
    </lineage>
</organism>
<keyword evidence="1 4" id="KW-0378">Hydrolase</keyword>
<evidence type="ECO:0000313" key="5">
    <source>
        <dbReference type="Proteomes" id="UP000753802"/>
    </source>
</evidence>
<dbReference type="PANTHER" id="PTHR22946:SF9">
    <property type="entry name" value="POLYKETIDE TRANSFERASE AF380"/>
    <property type="match status" value="1"/>
</dbReference>
<evidence type="ECO:0000259" key="3">
    <source>
        <dbReference type="Pfam" id="PF12146"/>
    </source>
</evidence>
<dbReference type="GO" id="GO:0016787">
    <property type="term" value="F:hydrolase activity"/>
    <property type="evidence" value="ECO:0007669"/>
    <property type="project" value="UniProtKB-KW"/>
</dbReference>
<dbReference type="EMBL" id="JAACJS010000015">
    <property type="protein sequence ID" value="NCI50941.1"/>
    <property type="molecule type" value="Genomic_DNA"/>
</dbReference>
<sequence length="273" mass="30534">MKKLFTVVLIASFLSGSAQDLGWSKDSPASMIELQLPSEGSLLQGFMYKANGSKPHPTLLVLHGYPGNERNLDLAQDVRARGWNVIYFNYRGSWASQGEFSFRHCVEDVKNVVAYCRQNAAKLQVDPNNIALFGHSMGGFVCLKALSEIPGIKKGFALSAWDIYKNISTNSPSEMAAQEKEADGYFVLNKKSGKALFAAVLKEADFHNLKKIANPLAGKQVIMLDEHNENKELAALFKSTNKNYFRYEVWNTDHSFTNKRKSLSALVIDFLQR</sequence>
<feature type="signal peptide" evidence="2">
    <location>
        <begin position="1"/>
        <end position="18"/>
    </location>
</feature>
<dbReference type="Proteomes" id="UP000753802">
    <property type="component" value="Unassembled WGS sequence"/>
</dbReference>
<keyword evidence="2" id="KW-0732">Signal</keyword>
<dbReference type="PANTHER" id="PTHR22946">
    <property type="entry name" value="DIENELACTONE HYDROLASE DOMAIN-CONTAINING PROTEIN-RELATED"/>
    <property type="match status" value="1"/>
</dbReference>
<dbReference type="Pfam" id="PF12146">
    <property type="entry name" value="Hydrolase_4"/>
    <property type="match status" value="1"/>
</dbReference>
<name>A0ABW9ZUW7_9BACT</name>
<proteinExistence type="predicted"/>
<protein>
    <submittedName>
        <fullName evidence="4">Alpha/beta fold hydrolase</fullName>
    </submittedName>
</protein>
<keyword evidence="5" id="KW-1185">Reference proteome</keyword>
<feature type="chain" id="PRO_5046521267" evidence="2">
    <location>
        <begin position="19"/>
        <end position="273"/>
    </location>
</feature>
<gene>
    <name evidence="4" type="ORF">GWC95_13490</name>
</gene>
<dbReference type="Gene3D" id="3.40.50.1820">
    <property type="entry name" value="alpha/beta hydrolase"/>
    <property type="match status" value="1"/>
</dbReference>
<reference evidence="4 5" key="1">
    <citation type="submission" date="2020-01" db="EMBL/GenBank/DDBJ databases">
        <title>Genome analysis.</title>
        <authorList>
            <person name="Wu S."/>
            <person name="Wang G."/>
        </authorList>
    </citation>
    <scope>NUCLEOTIDE SEQUENCE [LARGE SCALE GENOMIC DNA]</scope>
    <source>
        <strain evidence="4 5">SYL130</strain>
    </source>
</reference>
<accession>A0ABW9ZUW7</accession>
<dbReference type="InterPro" id="IPR050261">
    <property type="entry name" value="FrsA_esterase"/>
</dbReference>
<comment type="caution">
    <text evidence="4">The sequence shown here is derived from an EMBL/GenBank/DDBJ whole genome shotgun (WGS) entry which is preliminary data.</text>
</comment>
<dbReference type="InterPro" id="IPR029058">
    <property type="entry name" value="AB_hydrolase_fold"/>
</dbReference>
<dbReference type="SUPFAM" id="SSF53474">
    <property type="entry name" value="alpha/beta-Hydrolases"/>
    <property type="match status" value="1"/>
</dbReference>
<evidence type="ECO:0000256" key="2">
    <source>
        <dbReference type="SAM" id="SignalP"/>
    </source>
</evidence>
<dbReference type="RefSeq" id="WP_161819245.1">
    <property type="nucleotide sequence ID" value="NZ_JAACJS010000015.1"/>
</dbReference>